<dbReference type="EMBL" id="JBHFAB010000013">
    <property type="protein sequence ID" value="MFC1418790.1"/>
    <property type="molecule type" value="Genomic_DNA"/>
</dbReference>
<keyword evidence="2" id="KW-1185">Reference proteome</keyword>
<organism evidence="1 2">
    <name type="scientific">Streptacidiphilus cavernicola</name>
    <dbReference type="NCBI Taxonomy" id="3342716"/>
    <lineage>
        <taxon>Bacteria</taxon>
        <taxon>Bacillati</taxon>
        <taxon>Actinomycetota</taxon>
        <taxon>Actinomycetes</taxon>
        <taxon>Kitasatosporales</taxon>
        <taxon>Streptomycetaceae</taxon>
        <taxon>Streptacidiphilus</taxon>
    </lineage>
</organism>
<sequence length="311" mass="34171">MDLVDGPRWPTVIRHTYTGEPDDPKSELPRGYDRYAGAVLVGGLLQAADLTPPEQSGPHSRDWCAVESIHPDEWPPQATACVRVAYYTAPKARTYEPDEEAELEAWHAGARRVADHLESLGWTTALLEHHGGKLHPVLRWVLVYRLDGEDRAGKWVPKDGADVAIPDMPQQLEDYDEAAGAPGEGSARSGEEQQVADAEALVARFGDDGEEGWLDLDEVEGPVCERIQWATDAEILLRRLPQQRQEAIEAVVAELARDPWESTVEHNSDRAVRLARPESGTELVVVVAGLLLVVAELRVDDPQARPTGGVS</sequence>
<comment type="caution">
    <text evidence="1">The sequence shown here is derived from an EMBL/GenBank/DDBJ whole genome shotgun (WGS) entry which is preliminary data.</text>
</comment>
<gene>
    <name evidence="1" type="ORF">ACEZDE_19435</name>
</gene>
<evidence type="ECO:0000313" key="1">
    <source>
        <dbReference type="EMBL" id="MFC1418790.1"/>
    </source>
</evidence>
<proteinExistence type="predicted"/>
<dbReference type="RefSeq" id="WP_380537586.1">
    <property type="nucleotide sequence ID" value="NZ_JBHFAB010000013.1"/>
</dbReference>
<name>A0ABV6VYI5_9ACTN</name>
<evidence type="ECO:0000313" key="2">
    <source>
        <dbReference type="Proteomes" id="UP001592531"/>
    </source>
</evidence>
<protein>
    <submittedName>
        <fullName evidence="1">Uncharacterized protein</fullName>
    </submittedName>
</protein>
<accession>A0ABV6VYI5</accession>
<dbReference type="Proteomes" id="UP001592531">
    <property type="component" value="Unassembled WGS sequence"/>
</dbReference>
<reference evidence="1 2" key="1">
    <citation type="submission" date="2024-09" db="EMBL/GenBank/DDBJ databases">
        <authorList>
            <person name="Lee S.D."/>
        </authorList>
    </citation>
    <scope>NUCLEOTIDE SEQUENCE [LARGE SCALE GENOMIC DNA]</scope>
    <source>
        <strain evidence="1 2">N8-3</strain>
    </source>
</reference>